<sequence length="205" mass="23447">MDDDTEDVEEGSSTVMQRWKAEEEKLLCETWIKVSKSNAIGADRNLDTFWWQVMHACNKATCIVNRMKDMIMESNTGNKKFNLEHAWRVLKEYPKWDAPDPSNPVDLTELFDDDVRPRPAGKPRLAKKNKSDGTSSTAGSRKSDTLSEILHSEFKLKRKAVEKAYEAWKQKDLAIMECKELEFLTISTDGMPMTKPPSSTAKKNK</sequence>
<feature type="compositionally biased region" description="Basic residues" evidence="1">
    <location>
        <begin position="119"/>
        <end position="128"/>
    </location>
</feature>
<dbReference type="PANTHER" id="PTHR45023">
    <property type="match status" value="1"/>
</dbReference>
<dbReference type="PANTHER" id="PTHR45023:SF4">
    <property type="entry name" value="GLYCINE-RICH PROTEIN-RELATED"/>
    <property type="match status" value="1"/>
</dbReference>
<feature type="region of interest" description="Disordered" evidence="1">
    <location>
        <begin position="104"/>
        <end position="144"/>
    </location>
</feature>
<name>A0ABQ5FSB8_9ASTR</name>
<dbReference type="Proteomes" id="UP001151760">
    <property type="component" value="Unassembled WGS sequence"/>
</dbReference>
<reference evidence="2" key="2">
    <citation type="submission" date="2022-01" db="EMBL/GenBank/DDBJ databases">
        <authorList>
            <person name="Yamashiro T."/>
            <person name="Shiraishi A."/>
            <person name="Satake H."/>
            <person name="Nakayama K."/>
        </authorList>
    </citation>
    <scope>NUCLEOTIDE SEQUENCE</scope>
</reference>
<dbReference type="EMBL" id="BQNB010017695">
    <property type="protein sequence ID" value="GJT66226.1"/>
    <property type="molecule type" value="Genomic_DNA"/>
</dbReference>
<evidence type="ECO:0000256" key="1">
    <source>
        <dbReference type="SAM" id="MobiDB-lite"/>
    </source>
</evidence>
<organism evidence="2 3">
    <name type="scientific">Tanacetum coccineum</name>
    <dbReference type="NCBI Taxonomy" id="301880"/>
    <lineage>
        <taxon>Eukaryota</taxon>
        <taxon>Viridiplantae</taxon>
        <taxon>Streptophyta</taxon>
        <taxon>Embryophyta</taxon>
        <taxon>Tracheophyta</taxon>
        <taxon>Spermatophyta</taxon>
        <taxon>Magnoliopsida</taxon>
        <taxon>eudicotyledons</taxon>
        <taxon>Gunneridae</taxon>
        <taxon>Pentapetalae</taxon>
        <taxon>asterids</taxon>
        <taxon>campanulids</taxon>
        <taxon>Asterales</taxon>
        <taxon>Asteraceae</taxon>
        <taxon>Asteroideae</taxon>
        <taxon>Anthemideae</taxon>
        <taxon>Anthemidinae</taxon>
        <taxon>Tanacetum</taxon>
    </lineage>
</organism>
<comment type="caution">
    <text evidence="2">The sequence shown here is derived from an EMBL/GenBank/DDBJ whole genome shotgun (WGS) entry which is preliminary data.</text>
</comment>
<proteinExistence type="predicted"/>
<gene>
    <name evidence="2" type="ORF">Tco_1017706</name>
</gene>
<evidence type="ECO:0000313" key="3">
    <source>
        <dbReference type="Proteomes" id="UP001151760"/>
    </source>
</evidence>
<evidence type="ECO:0000313" key="2">
    <source>
        <dbReference type="EMBL" id="GJT66226.1"/>
    </source>
</evidence>
<reference evidence="2" key="1">
    <citation type="journal article" date="2022" name="Int. J. Mol. Sci.">
        <title>Draft Genome of Tanacetum Coccineum: Genomic Comparison of Closely Related Tanacetum-Family Plants.</title>
        <authorList>
            <person name="Yamashiro T."/>
            <person name="Shiraishi A."/>
            <person name="Nakayama K."/>
            <person name="Satake H."/>
        </authorList>
    </citation>
    <scope>NUCLEOTIDE SEQUENCE</scope>
</reference>
<evidence type="ECO:0008006" key="4">
    <source>
        <dbReference type="Google" id="ProtNLM"/>
    </source>
</evidence>
<protein>
    <recommendedName>
        <fullName evidence="4">No apical meristem-associated C-terminal domain-containing protein</fullName>
    </recommendedName>
</protein>
<accession>A0ABQ5FSB8</accession>
<keyword evidence="3" id="KW-1185">Reference proteome</keyword>